<keyword evidence="2" id="KW-0238">DNA-binding</keyword>
<dbReference type="SMART" id="SM00421">
    <property type="entry name" value="HTH_LUXR"/>
    <property type="match status" value="1"/>
</dbReference>
<evidence type="ECO:0000256" key="1">
    <source>
        <dbReference type="ARBA" id="ARBA00023015"/>
    </source>
</evidence>
<dbReference type="PROSITE" id="PS50043">
    <property type="entry name" value="HTH_LUXR_2"/>
    <property type="match status" value="1"/>
</dbReference>
<dbReference type="PANTHER" id="PTHR44688">
    <property type="entry name" value="DNA-BINDING TRANSCRIPTIONAL ACTIVATOR DEVR_DOSR"/>
    <property type="match status" value="1"/>
</dbReference>
<dbReference type="InterPro" id="IPR041617">
    <property type="entry name" value="TPR_MalT"/>
</dbReference>
<evidence type="ECO:0000313" key="6">
    <source>
        <dbReference type="Proteomes" id="UP001193081"/>
    </source>
</evidence>
<accession>A0ABS4DHC2</accession>
<comment type="caution">
    <text evidence="5">The sequence shown here is derived from an EMBL/GenBank/DDBJ whole genome shotgun (WGS) entry which is preliminary data.</text>
</comment>
<sequence>MPTTLLATKLYRPPPRPTGMVRPHLIARLNAGLHRNLTLLAAPAGFGKTTLLSHWLDGCARPVAWLTLDASDHEPTRFLAYLVAALQTVVPEFGAGLLAALLAPQAPTPTAAVTDLINALAALAQPVVLVLDDYHLVNAAPVDAALGLLLAHQPPQLHLVIATREDPPLPLARLRARDQLTELRVAELRFSHTEADALLSQTEGLSLSAEVVAVLTSRTEGWAAGLHLAALSLRGHQDAAGFVHSFSGSQRFVLDYLLEEVLQQQPTLLQQFLLRTSVLDRLCGPLCDAVLAMPVGTGQATLEAIERANLFLIPLDDQRCWYRYHHLFGELLQQRLPQEAAMDAGAIATLHLRASGWYEAQGLLLEALHHAAAAADPARLAALAERAWAHMDSSFQADAWGRWVGQLPEEVLRARPVLCTQYAWALMDIGQIEASEAWLRNAERCLSAAHSTESASHDGVASMVVVASELLPSLPARIAAARAYLAQSRGDFVAAQQYAATTRDLCAETEPLLHAQATVLAGASQWATGALEAAYSAFAAWVEQTREAGNLAFALASGFYLAEIRLAQGQLREAARLYRQFLTLVPADHEALKMAAPHLHLGLAVIAHEQGDAQAATLHLRASKEQGEQAALIDWPFRWHLAQARIEESSGNWEAALDLLDAAERRYLPNPIPDLRPVAALKARVYMRQGNLLAATAWVAACGVTTTDALSYRREFEHLTLARVMLAKLTRSVIARSRREHVASDQHDVLDLLTRLLAAAEAGGRIGSQIEALLLQSLAYEALDDSGQARIPLQRALALAEPEGYVRLFADEGAPLARLLERERDAGGGMQPYLHSLLNAFGTQAAVHPSSFIPHPLIEPLTAREREVLRLIAEGLSNQELAARLHLSPQTVKVHTRNIYSKLGVASRTQAVARGRDLGFLERS</sequence>
<dbReference type="InterPro" id="IPR000792">
    <property type="entry name" value="Tscrpt_reg_LuxR_C"/>
</dbReference>
<dbReference type="SUPFAM" id="SSF46894">
    <property type="entry name" value="C-terminal effector domain of the bipartite response regulators"/>
    <property type="match status" value="1"/>
</dbReference>
<dbReference type="InterPro" id="IPR016032">
    <property type="entry name" value="Sig_transdc_resp-reg_C-effctor"/>
</dbReference>
<dbReference type="InterPro" id="IPR036388">
    <property type="entry name" value="WH-like_DNA-bd_sf"/>
</dbReference>
<dbReference type="RefSeq" id="WP_135481964.1">
    <property type="nucleotide sequence ID" value="NZ_SIJK02000100.1"/>
</dbReference>
<dbReference type="SUPFAM" id="SSF48452">
    <property type="entry name" value="TPR-like"/>
    <property type="match status" value="1"/>
</dbReference>
<dbReference type="Pfam" id="PF13191">
    <property type="entry name" value="AAA_16"/>
    <property type="match status" value="1"/>
</dbReference>
<dbReference type="InterPro" id="IPR011990">
    <property type="entry name" value="TPR-like_helical_dom_sf"/>
</dbReference>
<dbReference type="Proteomes" id="UP001193081">
    <property type="component" value="Unassembled WGS sequence"/>
</dbReference>
<name>A0ABS4DHC2_9CHLR</name>
<evidence type="ECO:0000256" key="3">
    <source>
        <dbReference type="ARBA" id="ARBA00023163"/>
    </source>
</evidence>
<dbReference type="InterPro" id="IPR041664">
    <property type="entry name" value="AAA_16"/>
</dbReference>
<dbReference type="InterPro" id="IPR027417">
    <property type="entry name" value="P-loop_NTPase"/>
</dbReference>
<dbReference type="PRINTS" id="PR00038">
    <property type="entry name" value="HTHLUXR"/>
</dbReference>
<dbReference type="PANTHER" id="PTHR44688:SF16">
    <property type="entry name" value="DNA-BINDING TRANSCRIPTIONAL ACTIVATOR DEVR_DOSR"/>
    <property type="match status" value="1"/>
</dbReference>
<gene>
    <name evidence="5" type="ORF">EYB53_024140</name>
</gene>
<dbReference type="InterPro" id="IPR059106">
    <property type="entry name" value="WHD_MalT"/>
</dbReference>
<evidence type="ECO:0000259" key="4">
    <source>
        <dbReference type="PROSITE" id="PS50043"/>
    </source>
</evidence>
<dbReference type="Gene3D" id="1.25.40.10">
    <property type="entry name" value="Tetratricopeptide repeat domain"/>
    <property type="match status" value="1"/>
</dbReference>
<reference evidence="5 6" key="1">
    <citation type="submission" date="2021-03" db="EMBL/GenBank/DDBJ databases">
        <authorList>
            <person name="Grouzdev D.S."/>
        </authorList>
    </citation>
    <scope>NUCLEOTIDE SEQUENCE [LARGE SCALE GENOMIC DNA]</scope>
    <source>
        <strain evidence="5 6">M50-1</strain>
    </source>
</reference>
<dbReference type="Pfam" id="PF00196">
    <property type="entry name" value="GerE"/>
    <property type="match status" value="1"/>
</dbReference>
<protein>
    <submittedName>
        <fullName evidence="5">AAA family ATPase</fullName>
    </submittedName>
</protein>
<proteinExistence type="predicted"/>
<keyword evidence="1" id="KW-0805">Transcription regulation</keyword>
<dbReference type="EMBL" id="SIJK02000100">
    <property type="protein sequence ID" value="MBP1468823.1"/>
    <property type="molecule type" value="Genomic_DNA"/>
</dbReference>
<organism evidence="5 6">
    <name type="scientific">Candidatus Chloroploca mongolica</name>
    <dbReference type="NCBI Taxonomy" id="2528176"/>
    <lineage>
        <taxon>Bacteria</taxon>
        <taxon>Bacillati</taxon>
        <taxon>Chloroflexota</taxon>
        <taxon>Chloroflexia</taxon>
        <taxon>Chloroflexales</taxon>
        <taxon>Chloroflexineae</taxon>
        <taxon>Oscillochloridaceae</taxon>
        <taxon>Candidatus Chloroploca</taxon>
    </lineage>
</organism>
<dbReference type="Gene3D" id="1.10.10.10">
    <property type="entry name" value="Winged helix-like DNA-binding domain superfamily/Winged helix DNA-binding domain"/>
    <property type="match status" value="1"/>
</dbReference>
<keyword evidence="3" id="KW-0804">Transcription</keyword>
<dbReference type="Pfam" id="PF25873">
    <property type="entry name" value="WHD_MalT"/>
    <property type="match status" value="1"/>
</dbReference>
<dbReference type="Pfam" id="PF17874">
    <property type="entry name" value="TPR_MalT"/>
    <property type="match status" value="1"/>
</dbReference>
<dbReference type="CDD" id="cd06170">
    <property type="entry name" value="LuxR_C_like"/>
    <property type="match status" value="1"/>
</dbReference>
<feature type="domain" description="HTH luxR-type" evidence="4">
    <location>
        <begin position="854"/>
        <end position="919"/>
    </location>
</feature>
<keyword evidence="6" id="KW-1185">Reference proteome</keyword>
<dbReference type="SUPFAM" id="SSF52540">
    <property type="entry name" value="P-loop containing nucleoside triphosphate hydrolases"/>
    <property type="match status" value="1"/>
</dbReference>
<evidence type="ECO:0000256" key="2">
    <source>
        <dbReference type="ARBA" id="ARBA00023125"/>
    </source>
</evidence>
<evidence type="ECO:0000313" key="5">
    <source>
        <dbReference type="EMBL" id="MBP1468823.1"/>
    </source>
</evidence>